<evidence type="ECO:0000313" key="2">
    <source>
        <dbReference type="Proteomes" id="UP000037035"/>
    </source>
</evidence>
<dbReference type="AlphaFoldDB" id="A0A0L6VKB1"/>
<organism evidence="1 2">
    <name type="scientific">Puccinia sorghi</name>
    <dbReference type="NCBI Taxonomy" id="27349"/>
    <lineage>
        <taxon>Eukaryota</taxon>
        <taxon>Fungi</taxon>
        <taxon>Dikarya</taxon>
        <taxon>Basidiomycota</taxon>
        <taxon>Pucciniomycotina</taxon>
        <taxon>Pucciniomycetes</taxon>
        <taxon>Pucciniales</taxon>
        <taxon>Pucciniaceae</taxon>
        <taxon>Puccinia</taxon>
    </lineage>
</organism>
<protein>
    <submittedName>
        <fullName evidence="1">Uncharacterized protein</fullName>
    </submittedName>
</protein>
<comment type="caution">
    <text evidence="1">The sequence shown here is derived from an EMBL/GenBank/DDBJ whole genome shotgun (WGS) entry which is preliminary data.</text>
</comment>
<reference evidence="1 2" key="1">
    <citation type="submission" date="2015-08" db="EMBL/GenBank/DDBJ databases">
        <title>Next Generation Sequencing and Analysis of the Genome of Puccinia sorghi L Schw, the Causal Agent of Maize Common Rust.</title>
        <authorList>
            <person name="Rochi L."/>
            <person name="Burguener G."/>
            <person name="Darino M."/>
            <person name="Turjanski A."/>
            <person name="Kreff E."/>
            <person name="Dieguez M.J."/>
            <person name="Sacco F."/>
        </authorList>
    </citation>
    <scope>NUCLEOTIDE SEQUENCE [LARGE SCALE GENOMIC DNA]</scope>
    <source>
        <strain evidence="1 2">RO10H11247</strain>
    </source>
</reference>
<name>A0A0L6VKB1_9BASI</name>
<feature type="non-terminal residue" evidence="1">
    <location>
        <position position="87"/>
    </location>
</feature>
<dbReference type="EMBL" id="LAVV01004843">
    <property type="protein sequence ID" value="KNZ61216.1"/>
    <property type="molecule type" value="Genomic_DNA"/>
</dbReference>
<proteinExistence type="predicted"/>
<dbReference type="Proteomes" id="UP000037035">
    <property type="component" value="Unassembled WGS sequence"/>
</dbReference>
<sequence length="87" mass="9754">MGPKGCCFTENPTMYKDEIQKSLHDQHGVSISLSTILNTLHGLEYVEKIYMHRQPNARPRQLSGLHCTNESGLCLEAVAQTRGWALV</sequence>
<evidence type="ECO:0000313" key="1">
    <source>
        <dbReference type="EMBL" id="KNZ61216.1"/>
    </source>
</evidence>
<gene>
    <name evidence="1" type="ORF">VP01_1435g7</name>
</gene>
<accession>A0A0L6VKB1</accession>
<keyword evidence="2" id="KW-1185">Reference proteome</keyword>
<dbReference type="VEuPathDB" id="FungiDB:VP01_1435g7"/>